<evidence type="ECO:0000313" key="2">
    <source>
        <dbReference type="EMBL" id="AFK02060.1"/>
    </source>
</evidence>
<keyword evidence="1" id="KW-1133">Transmembrane helix</keyword>
<sequence length="128" mass="14367">MHFSVPSRQNHLQNTVSLAVFMLIICYYAFNGTPSDTFEERDVLITSEQSNQVYFEQSISRLRAAILMDADEVEIKGLMYAVENSLGKIVGAKKAKKAVEQIQAQWQVADRKTTISLINALPTLLTSQ</sequence>
<feature type="transmembrane region" description="Helical" evidence="1">
    <location>
        <begin position="12"/>
        <end position="30"/>
    </location>
</feature>
<dbReference type="RefSeq" id="WP_015027760.1">
    <property type="nucleotide sequence ID" value="NC_018748.1"/>
</dbReference>
<evidence type="ECO:0000256" key="1">
    <source>
        <dbReference type="SAM" id="Phobius"/>
    </source>
</evidence>
<evidence type="ECO:0000313" key="3">
    <source>
        <dbReference type="Proteomes" id="UP000002875"/>
    </source>
</evidence>
<dbReference type="Proteomes" id="UP000002875">
    <property type="component" value="Chromosome"/>
</dbReference>
<keyword evidence="1" id="KW-0472">Membrane</keyword>
<dbReference type="EMBL" id="CP002961">
    <property type="protein sequence ID" value="AFK02060.1"/>
    <property type="molecule type" value="Genomic_DNA"/>
</dbReference>
<accession>A0ABN4AJ96</accession>
<keyword evidence="3" id="KW-1185">Reference proteome</keyword>
<name>A0ABN4AJ96_EMTOG</name>
<keyword evidence="1" id="KW-0812">Transmembrane</keyword>
<reference evidence="2 3" key="1">
    <citation type="submission" date="2011-07" db="EMBL/GenBank/DDBJ databases">
        <title>The complete genome of chromosome of Emticicia oligotrophica DSM 17448.</title>
        <authorList>
            <consortium name="US DOE Joint Genome Institute (JGI-PGF)"/>
            <person name="Lucas S."/>
            <person name="Han J."/>
            <person name="Lapidus A."/>
            <person name="Bruce D."/>
            <person name="Goodwin L."/>
            <person name="Pitluck S."/>
            <person name="Peters L."/>
            <person name="Kyrpides N."/>
            <person name="Mavromatis K."/>
            <person name="Ivanova N."/>
            <person name="Ovchinnikova G."/>
            <person name="Teshima H."/>
            <person name="Detter J.C."/>
            <person name="Tapia R."/>
            <person name="Han C."/>
            <person name="Land M."/>
            <person name="Hauser L."/>
            <person name="Markowitz V."/>
            <person name="Cheng J.-F."/>
            <person name="Hugenholtz P."/>
            <person name="Woyke T."/>
            <person name="Wu D."/>
            <person name="Tindall B."/>
            <person name="Pomrenke H."/>
            <person name="Brambilla E."/>
            <person name="Klenk H.-P."/>
            <person name="Eisen J.A."/>
        </authorList>
    </citation>
    <scope>NUCLEOTIDE SEQUENCE [LARGE SCALE GENOMIC DNA]</scope>
    <source>
        <strain evidence="2 3">DSM 17448</strain>
    </source>
</reference>
<proteinExistence type="predicted"/>
<protein>
    <submittedName>
        <fullName evidence="2">Uncharacterized protein</fullName>
    </submittedName>
</protein>
<organism evidence="2 3">
    <name type="scientific">Emticicia oligotrophica (strain DSM 17448 / CIP 109782 / MTCC 6937 / GPTSA100-15)</name>
    <dbReference type="NCBI Taxonomy" id="929562"/>
    <lineage>
        <taxon>Bacteria</taxon>
        <taxon>Pseudomonadati</taxon>
        <taxon>Bacteroidota</taxon>
        <taxon>Cytophagia</taxon>
        <taxon>Cytophagales</taxon>
        <taxon>Leadbetterellaceae</taxon>
        <taxon>Emticicia</taxon>
    </lineage>
</organism>
<gene>
    <name evidence="2" type="ordered locus">Emtol_0909</name>
</gene>